<dbReference type="InterPro" id="IPR041036">
    <property type="entry name" value="GH5_C"/>
</dbReference>
<keyword evidence="2 4" id="KW-0378">Hydrolase</keyword>
<protein>
    <submittedName>
        <fullName evidence="7">Cellulase (Glycosyl hydrolase family 5)</fullName>
    </submittedName>
</protein>
<dbReference type="GO" id="GO:1901136">
    <property type="term" value="P:carbohydrate derivative catabolic process"/>
    <property type="evidence" value="ECO:0007669"/>
    <property type="project" value="UniProtKB-ARBA"/>
</dbReference>
<dbReference type="Pfam" id="PF18564">
    <property type="entry name" value="Glyco_hydro_5_C"/>
    <property type="match status" value="1"/>
</dbReference>
<dbReference type="GO" id="GO:0000272">
    <property type="term" value="P:polysaccharide catabolic process"/>
    <property type="evidence" value="ECO:0007669"/>
    <property type="project" value="InterPro"/>
</dbReference>
<dbReference type="PANTHER" id="PTHR31308">
    <property type="match status" value="1"/>
</dbReference>
<dbReference type="Pfam" id="PF00150">
    <property type="entry name" value="Cellulase"/>
    <property type="match status" value="1"/>
</dbReference>
<dbReference type="InterPro" id="IPR052066">
    <property type="entry name" value="Glycosphingolipid_Hydrolases"/>
</dbReference>
<dbReference type="SUPFAM" id="SSF51445">
    <property type="entry name" value="(Trans)glycosidases"/>
    <property type="match status" value="1"/>
</dbReference>
<evidence type="ECO:0000256" key="1">
    <source>
        <dbReference type="ARBA" id="ARBA00005641"/>
    </source>
</evidence>
<organism evidence="7">
    <name type="scientific">Mycobacterium kansasii</name>
    <dbReference type="NCBI Taxonomy" id="1768"/>
    <lineage>
        <taxon>Bacteria</taxon>
        <taxon>Bacillati</taxon>
        <taxon>Actinomycetota</taxon>
        <taxon>Actinomycetes</taxon>
        <taxon>Mycobacteriales</taxon>
        <taxon>Mycobacteriaceae</taxon>
        <taxon>Mycobacterium</taxon>
    </lineage>
</organism>
<dbReference type="AlphaFoldDB" id="A0A653F746"/>
<dbReference type="GO" id="GO:0004553">
    <property type="term" value="F:hydrolase activity, hydrolyzing O-glycosyl compounds"/>
    <property type="evidence" value="ECO:0007669"/>
    <property type="project" value="InterPro"/>
</dbReference>
<evidence type="ECO:0000259" key="6">
    <source>
        <dbReference type="Pfam" id="PF18564"/>
    </source>
</evidence>
<dbReference type="EMBL" id="LR589399">
    <property type="protein sequence ID" value="VTP05585.1"/>
    <property type="molecule type" value="Genomic_DNA"/>
</dbReference>
<feature type="domain" description="Glycoside hydrolase family 5" evidence="5">
    <location>
        <begin position="101"/>
        <end position="391"/>
    </location>
</feature>
<evidence type="ECO:0000256" key="3">
    <source>
        <dbReference type="ARBA" id="ARBA00023295"/>
    </source>
</evidence>
<proteinExistence type="inferred from homology"/>
<dbReference type="PANTHER" id="PTHR31308:SF3">
    <property type="entry name" value="ENDOGLYCOCERAMIDASE"/>
    <property type="match status" value="1"/>
</dbReference>
<dbReference type="InterPro" id="IPR001547">
    <property type="entry name" value="Glyco_hydro_5"/>
</dbReference>
<sequence length="517" mass="56604">MIPRRFHKLRFTPLEGMIHIDLRRVTRLVVAGLLILVLQTEASWRTVQQAAAMIPSGPILPLGGTNTWITDGSGRVVVLHGLNQVYKFPPYEPSADGFGDDDAAFLAANGFNAMRLGVFWTAVEPQPLTYDDTYLASIAQTVQTLAAHGIVSLLDMHQDMYNEIFQGEGAPAWAVPETRLPNPQFGFPNNYFLNPALENAYAAFWRDAPAPDGIGVEDHFARAWAHVAEYFRTNTAVFGYEAFNEPFPGFVWEGCLNPVLGCPIQDHKLTNFYKKIVPIIRAADPTRLVFFQPNQLFAAGIHTDLGKVIDPHTAFAFHDYCATENTVHVDVGCPVLDAITQTNGTIYAKFFQIPQLMTEFGATNHLKNITEVIQQADLQNMGWLEWAYTGNDPTSTAPNAQALVYNPALPPTGDNVNTAKLAALAEPYPQVVAGTPKFWAFRRGEFQLSYTTERADHHGSFVSGEQTVISVPPIEYPNGYQVSVKGGQVTSAPGAALLTVVADPGASTVEVVVRADG</sequence>
<name>A0A653F746_MYCKA</name>
<keyword evidence="3 4" id="KW-0326">Glycosidase</keyword>
<feature type="domain" description="Glycoside hydrolase family 5 C-terminal" evidence="6">
    <location>
        <begin position="427"/>
        <end position="509"/>
    </location>
</feature>
<dbReference type="Gene3D" id="3.20.20.80">
    <property type="entry name" value="Glycosidases"/>
    <property type="match status" value="1"/>
</dbReference>
<dbReference type="GO" id="GO:0016042">
    <property type="term" value="P:lipid catabolic process"/>
    <property type="evidence" value="ECO:0007669"/>
    <property type="project" value="UniProtKB-ARBA"/>
</dbReference>
<dbReference type="Gene3D" id="2.60.40.1180">
    <property type="entry name" value="Golgi alpha-mannosidase II"/>
    <property type="match status" value="1"/>
</dbReference>
<evidence type="ECO:0000256" key="4">
    <source>
        <dbReference type="RuleBase" id="RU361153"/>
    </source>
</evidence>
<evidence type="ECO:0000256" key="2">
    <source>
        <dbReference type="ARBA" id="ARBA00022801"/>
    </source>
</evidence>
<evidence type="ECO:0000313" key="7">
    <source>
        <dbReference type="EMBL" id="VTP05585.1"/>
    </source>
</evidence>
<comment type="similarity">
    <text evidence="1 4">Belongs to the glycosyl hydrolase 5 (cellulase A) family.</text>
</comment>
<gene>
    <name evidence="7" type="ORF">BIN_B_05430</name>
</gene>
<evidence type="ECO:0000259" key="5">
    <source>
        <dbReference type="Pfam" id="PF00150"/>
    </source>
</evidence>
<accession>A0A653F746</accession>
<dbReference type="InterPro" id="IPR017853">
    <property type="entry name" value="GH"/>
</dbReference>
<reference evidence="7" key="1">
    <citation type="submission" date="2019-05" db="EMBL/GenBank/DDBJ databases">
        <authorList>
            <person name="Naeem R."/>
            <person name="Antony C."/>
            <person name="Guan Q."/>
        </authorList>
    </citation>
    <scope>NUCLEOTIDE SEQUENCE</scope>
    <source>
        <strain evidence="7">3</strain>
    </source>
</reference>
<dbReference type="InterPro" id="IPR013780">
    <property type="entry name" value="Glyco_hydro_b"/>
</dbReference>